<evidence type="ECO:0000313" key="3">
    <source>
        <dbReference type="EMBL" id="CAB5228013.1"/>
    </source>
</evidence>
<gene>
    <name evidence="1" type="ORF">UFOVP1325_25</name>
    <name evidence="2" type="ORF">UFOVP1435_5</name>
    <name evidence="3" type="ORF">UFOVP1530_36</name>
</gene>
<accession>A0A6J7XA83</accession>
<dbReference type="EMBL" id="LR798379">
    <property type="protein sequence ID" value="CAB5228013.1"/>
    <property type="molecule type" value="Genomic_DNA"/>
</dbReference>
<evidence type="ECO:0000313" key="1">
    <source>
        <dbReference type="EMBL" id="CAB4198859.1"/>
    </source>
</evidence>
<sequence length="100" mass="11224">MASKKNRLKELINEGKAKRQALNDWIQDDEMLVADGLDAAIIGVTDGCMEPVVVYDYQKCIEIFMAEGMKEEDAMEHMSFNVTGGYVGSRTPIFVRFIDA</sequence>
<dbReference type="EMBL" id="LR797274">
    <property type="protein sequence ID" value="CAB4198859.1"/>
    <property type="molecule type" value="Genomic_DNA"/>
</dbReference>
<organism evidence="3">
    <name type="scientific">uncultured Caudovirales phage</name>
    <dbReference type="NCBI Taxonomy" id="2100421"/>
    <lineage>
        <taxon>Viruses</taxon>
        <taxon>Duplodnaviria</taxon>
        <taxon>Heunggongvirae</taxon>
        <taxon>Uroviricota</taxon>
        <taxon>Caudoviricetes</taxon>
        <taxon>Peduoviridae</taxon>
        <taxon>Maltschvirus</taxon>
        <taxon>Maltschvirus maltsch</taxon>
    </lineage>
</organism>
<evidence type="ECO:0000313" key="2">
    <source>
        <dbReference type="EMBL" id="CAB4212357.1"/>
    </source>
</evidence>
<dbReference type="EMBL" id="LR797386">
    <property type="protein sequence ID" value="CAB4212357.1"/>
    <property type="molecule type" value="Genomic_DNA"/>
</dbReference>
<name>A0A6J7XA83_9CAUD</name>
<reference evidence="3" key="1">
    <citation type="submission" date="2020-05" db="EMBL/GenBank/DDBJ databases">
        <authorList>
            <person name="Chiriac C."/>
            <person name="Salcher M."/>
            <person name="Ghai R."/>
            <person name="Kavagutti S V."/>
        </authorList>
    </citation>
    <scope>NUCLEOTIDE SEQUENCE</scope>
</reference>
<proteinExistence type="predicted"/>
<protein>
    <submittedName>
        <fullName evidence="3">Uncharacterized protein</fullName>
    </submittedName>
</protein>